<feature type="domain" description="ASCH" evidence="2">
    <location>
        <begin position="11"/>
        <end position="96"/>
    </location>
</feature>
<dbReference type="SUPFAM" id="SSF88697">
    <property type="entry name" value="PUA domain-like"/>
    <property type="match status" value="1"/>
</dbReference>
<dbReference type="PANTHER" id="PTHR12963">
    <property type="entry name" value="THYROID RECEPTOR INTERACTING PROTEIN RELATED"/>
    <property type="match status" value="1"/>
</dbReference>
<dbReference type="Proteomes" id="UP000747110">
    <property type="component" value="Unassembled WGS sequence"/>
</dbReference>
<evidence type="ECO:0000313" key="6">
    <source>
        <dbReference type="Proteomes" id="UP000747110"/>
    </source>
</evidence>
<dbReference type="InterPro" id="IPR015947">
    <property type="entry name" value="PUA-like_sf"/>
</dbReference>
<dbReference type="Pfam" id="PF04266">
    <property type="entry name" value="ASCH"/>
    <property type="match status" value="1"/>
</dbReference>
<dbReference type="AlphaFoldDB" id="A0A8J4GVD3"/>
<evidence type="ECO:0000256" key="1">
    <source>
        <dbReference type="SAM" id="MobiDB-lite"/>
    </source>
</evidence>
<dbReference type="PANTHER" id="PTHR12963:SF0">
    <property type="entry name" value="EXPRESSED PROTEIN"/>
    <property type="match status" value="1"/>
</dbReference>
<gene>
    <name evidence="3" type="ORF">Vretifemale_16618</name>
    <name evidence="4" type="ORF">Vretimale_17285</name>
</gene>
<reference evidence="4" key="1">
    <citation type="journal article" date="2021" name="Proc. Natl. Acad. Sci. U.S.A.">
        <title>Three genomes in the algal genus Volvox reveal the fate of a haploid sex-determining region after a transition to homothallism.</title>
        <authorList>
            <person name="Yamamoto K."/>
            <person name="Hamaji T."/>
            <person name="Kawai-Toyooka H."/>
            <person name="Matsuzaki R."/>
            <person name="Takahashi F."/>
            <person name="Nishimura Y."/>
            <person name="Kawachi M."/>
            <person name="Noguchi H."/>
            <person name="Minakuchi Y."/>
            <person name="Umen J.G."/>
            <person name="Toyoda A."/>
            <person name="Nozaki H."/>
        </authorList>
    </citation>
    <scope>NUCLEOTIDE SEQUENCE</scope>
    <source>
        <strain evidence="4">NIES-3785</strain>
        <strain evidence="3">NIES-3786</strain>
    </source>
</reference>
<protein>
    <recommendedName>
        <fullName evidence="2">ASCH domain-containing protein</fullName>
    </recommendedName>
</protein>
<feature type="region of interest" description="Disordered" evidence="1">
    <location>
        <begin position="162"/>
        <end position="215"/>
    </location>
</feature>
<organism evidence="4 5">
    <name type="scientific">Volvox reticuliferus</name>
    <dbReference type="NCBI Taxonomy" id="1737510"/>
    <lineage>
        <taxon>Eukaryota</taxon>
        <taxon>Viridiplantae</taxon>
        <taxon>Chlorophyta</taxon>
        <taxon>core chlorophytes</taxon>
        <taxon>Chlorophyceae</taxon>
        <taxon>CS clade</taxon>
        <taxon>Chlamydomonadales</taxon>
        <taxon>Volvocaceae</taxon>
        <taxon>Volvox</taxon>
    </lineage>
</organism>
<evidence type="ECO:0000259" key="2">
    <source>
        <dbReference type="Pfam" id="PF04266"/>
    </source>
</evidence>
<dbReference type="Gene3D" id="2.30.130.30">
    <property type="entry name" value="Hypothetical protein"/>
    <property type="match status" value="1"/>
</dbReference>
<dbReference type="FunFam" id="2.30.130.30:FF:000002">
    <property type="entry name" value="Activating signal cointegrator 1"/>
    <property type="match status" value="1"/>
</dbReference>
<evidence type="ECO:0000313" key="5">
    <source>
        <dbReference type="Proteomes" id="UP000722791"/>
    </source>
</evidence>
<evidence type="ECO:0000313" key="4">
    <source>
        <dbReference type="EMBL" id="GIM14269.1"/>
    </source>
</evidence>
<accession>A0A8J4GVD3</accession>
<keyword evidence="6" id="KW-1185">Reference proteome</keyword>
<dbReference type="EMBL" id="BNCP01000046">
    <property type="protein sequence ID" value="GIL88707.1"/>
    <property type="molecule type" value="Genomic_DNA"/>
</dbReference>
<dbReference type="EMBL" id="BNCQ01000055">
    <property type="protein sequence ID" value="GIM14269.1"/>
    <property type="molecule type" value="Genomic_DNA"/>
</dbReference>
<dbReference type="Proteomes" id="UP000722791">
    <property type="component" value="Unassembled WGS sequence"/>
</dbReference>
<dbReference type="InterPro" id="IPR039128">
    <property type="entry name" value="TRIP4-like"/>
</dbReference>
<comment type="caution">
    <text evidence="4">The sequence shown here is derived from an EMBL/GenBank/DDBJ whole genome shotgun (WGS) entry which is preliminary data.</text>
</comment>
<dbReference type="CDD" id="cd06554">
    <property type="entry name" value="ASCH_ASC-1_like"/>
    <property type="match status" value="1"/>
</dbReference>
<dbReference type="InterPro" id="IPR007374">
    <property type="entry name" value="ASCH_domain"/>
</dbReference>
<proteinExistence type="predicted"/>
<name>A0A8J4GVD3_9CHLO</name>
<evidence type="ECO:0000313" key="3">
    <source>
        <dbReference type="EMBL" id="GIL88707.1"/>
    </source>
</evidence>
<dbReference type="OrthoDB" id="338816at2759"/>
<sequence length="215" mass="23547">MPTGNEELACLSMHQPWASLLVYGIKRIEGRTWDCQHRGRLWIHATAKAVDPSDVEELHTFYTQIHSLDGQVPNFPPAYPTGVLLGCVEVVDVVPTSVLERWPGLPESCRLEASSPFSFLCQNPKRLVVPQQLKGQQRIWQLPRATLKIALQGLRDPPGLPPFSWRDFGNPSALSSQAPVVPPAAAGGPRTKDVAAAQPRPKGHEQPGRTGSDDS</sequence>